<protein>
    <recommendedName>
        <fullName evidence="4">DUF317 domain-containing protein</fullName>
    </recommendedName>
</protein>
<sequence>MESSIAPSAAWRPPIHHEMQRVGIHWDAVRAPSYLGDRALALLGDVCGGVIGDGYLHRVIWLVPPGTAARWDRLPAVDVYGPACWLEVPSAGHTRGRSPFWKVEPTPRLHTDPEQLHTALNRVIAETHGPRTAGVRAAGTRQAETGKGEPGPAGATAHRPEAAGR</sequence>
<gene>
    <name evidence="2" type="ORF">HCK00_18630</name>
</gene>
<keyword evidence="3" id="KW-1185">Reference proteome</keyword>
<feature type="region of interest" description="Disordered" evidence="1">
    <location>
        <begin position="130"/>
        <end position="165"/>
    </location>
</feature>
<name>A0ABX1C3K7_9ACTN</name>
<evidence type="ECO:0000256" key="1">
    <source>
        <dbReference type="SAM" id="MobiDB-lite"/>
    </source>
</evidence>
<evidence type="ECO:0000313" key="2">
    <source>
        <dbReference type="EMBL" id="NJQ02502.1"/>
    </source>
</evidence>
<proteinExistence type="predicted"/>
<accession>A0ABX1C3K7</accession>
<dbReference type="RefSeq" id="WP_168103133.1">
    <property type="nucleotide sequence ID" value="NZ_JAATEN010000015.1"/>
</dbReference>
<organism evidence="2 3">
    <name type="scientific">Streptomyces zingiberis</name>
    <dbReference type="NCBI Taxonomy" id="2053010"/>
    <lineage>
        <taxon>Bacteria</taxon>
        <taxon>Bacillati</taxon>
        <taxon>Actinomycetota</taxon>
        <taxon>Actinomycetes</taxon>
        <taxon>Kitasatosporales</taxon>
        <taxon>Streptomycetaceae</taxon>
        <taxon>Streptomyces</taxon>
    </lineage>
</organism>
<dbReference type="EMBL" id="JAATEN010000015">
    <property type="protein sequence ID" value="NJQ02502.1"/>
    <property type="molecule type" value="Genomic_DNA"/>
</dbReference>
<reference evidence="2 3" key="1">
    <citation type="submission" date="2020-03" db="EMBL/GenBank/DDBJ databases">
        <title>WGS of actinomycetes isolated from Thailand.</title>
        <authorList>
            <person name="Thawai C."/>
        </authorList>
    </citation>
    <scope>NUCLEOTIDE SEQUENCE [LARGE SCALE GENOMIC DNA]</scope>
    <source>
        <strain evidence="2 3">PLAI 1-29</strain>
    </source>
</reference>
<dbReference type="Proteomes" id="UP000695264">
    <property type="component" value="Unassembled WGS sequence"/>
</dbReference>
<evidence type="ECO:0000313" key="3">
    <source>
        <dbReference type="Proteomes" id="UP000695264"/>
    </source>
</evidence>
<comment type="caution">
    <text evidence="2">The sequence shown here is derived from an EMBL/GenBank/DDBJ whole genome shotgun (WGS) entry which is preliminary data.</text>
</comment>
<evidence type="ECO:0008006" key="4">
    <source>
        <dbReference type="Google" id="ProtNLM"/>
    </source>
</evidence>